<evidence type="ECO:0000256" key="2">
    <source>
        <dbReference type="ARBA" id="ARBA00004236"/>
    </source>
</evidence>
<sequence length="678" mass="77245">MEKKKQSNFLTRLNILFLIIFILFSVLIIQLGVIQILNGKEFRADIERTNLETIKVPTPRGKIYDRNYHVIADNQPSKAITYTPAKGTTAEQRLLVAKNLSELINVVPKGENPEMYFDKELTERDLKEYWYLLNKEKATNRLSVKKRANMDNGEQYNATLELITEEDISSFTIKDKEIIRIKKELDKAMELNRHIIKSEGVTKEEYAKVAENMAMVPGVNVELDWNRTYPYGSTIKSLLGTVTSHREGIPADKKEYFLSLGYSFNDRVGKSGLEQQYESILRGRKQQIGYKTNRQGDIIETKVVVEGQRGKDLILSIDMELQQTVDRIIIEELRKIIKKYPHDNRHMTEALAVVIEPKTGELLAVSGQHYNREKDTFENVAYKTIYEQHIPGSAVKGATVLAGLQSGVVVQGETFYDKPMKIKGTPEKSSYTNSTLGWLNEIDALKESSNIYMFNIALRMGGEYNYQYNMPVTFNMDAFQEMRNYFYQFGLGVETGVDFPNEATGYKGTDPVAGNLMDFAIGQYDTYTTMQLAQYVSTIANDGLRVKPHFLKEVRNPNTSDETIGSVYKNMNTEAINRIEMDLVNIKRVQEGFRRVFQEPHGTAFAEFHDKKYNAVGKTGTAENEFEGDYTENLTLISYAPMENPEVALAIVVPHAGQGEHVNAIIGERILDAYFDMK</sequence>
<feature type="transmembrane region" description="Helical" evidence="14">
    <location>
        <begin position="12"/>
        <end position="33"/>
    </location>
</feature>
<protein>
    <recommendedName>
        <fullName evidence="5">serine-type D-Ala-D-Ala carboxypeptidase</fullName>
        <ecNumber evidence="5">3.4.16.4</ecNumber>
    </recommendedName>
</protein>
<dbReference type="Pfam" id="PF00905">
    <property type="entry name" value="Transpeptidase"/>
    <property type="match status" value="1"/>
</dbReference>
<reference evidence="17 18" key="1">
    <citation type="submission" date="2021-05" db="EMBL/GenBank/DDBJ databases">
        <title>Ornithinibacillus massiliensis sp. nov.</title>
        <authorList>
            <person name="Iwaza R."/>
            <person name="Lagier J.-C."/>
            <person name="Raoult D."/>
        </authorList>
    </citation>
    <scope>NUCLEOTIDE SEQUENCE [LARGE SCALE GENOMIC DNA]</scope>
    <source>
        <strain evidence="17 18">Marseille-P3601</strain>
    </source>
</reference>
<evidence type="ECO:0000256" key="13">
    <source>
        <dbReference type="ARBA" id="ARBA00034000"/>
    </source>
</evidence>
<evidence type="ECO:0000256" key="11">
    <source>
        <dbReference type="ARBA" id="ARBA00023136"/>
    </source>
</evidence>
<keyword evidence="10 14" id="KW-1133">Transmembrane helix</keyword>
<evidence type="ECO:0000313" key="18">
    <source>
        <dbReference type="Proteomes" id="UP000681870"/>
    </source>
</evidence>
<keyword evidence="6" id="KW-1003">Cell membrane</keyword>
<evidence type="ECO:0000259" key="15">
    <source>
        <dbReference type="Pfam" id="PF00905"/>
    </source>
</evidence>
<keyword evidence="7 14" id="KW-0812">Transmembrane</keyword>
<comment type="subcellular location">
    <subcellularLocation>
        <location evidence="2">Cell membrane</location>
    </subcellularLocation>
    <subcellularLocation>
        <location evidence="1">Membrane</location>
        <topology evidence="1">Single-pass membrane protein</topology>
    </subcellularLocation>
</comment>
<keyword evidence="18" id="KW-1185">Reference proteome</keyword>
<keyword evidence="11 14" id="KW-0472">Membrane</keyword>
<dbReference type="InterPro" id="IPR005311">
    <property type="entry name" value="PBP_dimer"/>
</dbReference>
<keyword evidence="9" id="KW-0573">Peptidoglycan synthesis</keyword>
<name>A0ABS5MIG1_9BACI</name>
<evidence type="ECO:0000313" key="17">
    <source>
        <dbReference type="EMBL" id="MBS3682136.1"/>
    </source>
</evidence>
<evidence type="ECO:0000256" key="8">
    <source>
        <dbReference type="ARBA" id="ARBA00022960"/>
    </source>
</evidence>
<comment type="catalytic activity">
    <reaction evidence="13">
        <text>Preferential cleavage: (Ac)2-L-Lys-D-Ala-|-D-Ala. Also transpeptidation of peptidyl-alanyl moieties that are N-acyl substituents of D-alanine.</text>
        <dbReference type="EC" id="3.4.16.4"/>
    </reaction>
</comment>
<dbReference type="PANTHER" id="PTHR30627">
    <property type="entry name" value="PEPTIDOGLYCAN D,D-TRANSPEPTIDASE"/>
    <property type="match status" value="1"/>
</dbReference>
<comment type="pathway">
    <text evidence="3">Cell wall biogenesis; peptidoglycan biosynthesis.</text>
</comment>
<dbReference type="SUPFAM" id="SSF56519">
    <property type="entry name" value="Penicillin binding protein dimerisation domain"/>
    <property type="match status" value="1"/>
</dbReference>
<dbReference type="Gene3D" id="3.90.1310.10">
    <property type="entry name" value="Penicillin-binding protein 2a (Domain 2)"/>
    <property type="match status" value="1"/>
</dbReference>
<feature type="domain" description="Penicillin-binding protein dimerisation" evidence="16">
    <location>
        <begin position="56"/>
        <end position="302"/>
    </location>
</feature>
<dbReference type="EC" id="3.4.16.4" evidence="5"/>
<evidence type="ECO:0000256" key="5">
    <source>
        <dbReference type="ARBA" id="ARBA00012448"/>
    </source>
</evidence>
<evidence type="ECO:0000256" key="3">
    <source>
        <dbReference type="ARBA" id="ARBA00004752"/>
    </source>
</evidence>
<evidence type="ECO:0000256" key="14">
    <source>
        <dbReference type="SAM" id="Phobius"/>
    </source>
</evidence>
<dbReference type="Pfam" id="PF03717">
    <property type="entry name" value="PBP_dimer"/>
    <property type="match status" value="1"/>
</dbReference>
<feature type="domain" description="Penicillin-binding protein transpeptidase" evidence="15">
    <location>
        <begin position="351"/>
        <end position="671"/>
    </location>
</feature>
<dbReference type="InterPro" id="IPR012338">
    <property type="entry name" value="Beta-lactam/transpept-like"/>
</dbReference>
<dbReference type="InterPro" id="IPR050515">
    <property type="entry name" value="Beta-lactam/transpept"/>
</dbReference>
<evidence type="ECO:0000259" key="16">
    <source>
        <dbReference type="Pfam" id="PF03717"/>
    </source>
</evidence>
<keyword evidence="12" id="KW-0961">Cell wall biogenesis/degradation</keyword>
<dbReference type="Gene3D" id="3.40.710.10">
    <property type="entry name" value="DD-peptidase/beta-lactamase superfamily"/>
    <property type="match status" value="1"/>
</dbReference>
<comment type="similarity">
    <text evidence="4">Belongs to the transpeptidase family.</text>
</comment>
<evidence type="ECO:0000256" key="1">
    <source>
        <dbReference type="ARBA" id="ARBA00004167"/>
    </source>
</evidence>
<dbReference type="SUPFAM" id="SSF56601">
    <property type="entry name" value="beta-lactamase/transpeptidase-like"/>
    <property type="match status" value="1"/>
</dbReference>
<evidence type="ECO:0000256" key="10">
    <source>
        <dbReference type="ARBA" id="ARBA00022989"/>
    </source>
</evidence>
<evidence type="ECO:0000256" key="6">
    <source>
        <dbReference type="ARBA" id="ARBA00022475"/>
    </source>
</evidence>
<proteinExistence type="inferred from homology"/>
<evidence type="ECO:0000256" key="9">
    <source>
        <dbReference type="ARBA" id="ARBA00022984"/>
    </source>
</evidence>
<dbReference type="EMBL" id="JAGXBY010000009">
    <property type="protein sequence ID" value="MBS3682136.1"/>
    <property type="molecule type" value="Genomic_DNA"/>
</dbReference>
<accession>A0ABS5MIG1</accession>
<dbReference type="RefSeq" id="WP_211742658.1">
    <property type="nucleotide sequence ID" value="NZ_JAGXBY010000009.1"/>
</dbReference>
<evidence type="ECO:0000256" key="7">
    <source>
        <dbReference type="ARBA" id="ARBA00022692"/>
    </source>
</evidence>
<keyword evidence="8" id="KW-0133">Cell shape</keyword>
<dbReference type="PANTHER" id="PTHR30627:SF2">
    <property type="entry name" value="PEPTIDOGLYCAN D,D-TRANSPEPTIDASE MRDA"/>
    <property type="match status" value="1"/>
</dbReference>
<dbReference type="Gene3D" id="1.10.10.1230">
    <property type="entry name" value="Penicillin-binding protein, N-terminal non-catalytic domain, head sub-domain"/>
    <property type="match status" value="1"/>
</dbReference>
<dbReference type="InterPro" id="IPR036138">
    <property type="entry name" value="PBP_dimer_sf"/>
</dbReference>
<dbReference type="InterPro" id="IPR001460">
    <property type="entry name" value="PCN-bd_Tpept"/>
</dbReference>
<comment type="caution">
    <text evidence="17">The sequence shown here is derived from an EMBL/GenBank/DDBJ whole genome shotgun (WGS) entry which is preliminary data.</text>
</comment>
<evidence type="ECO:0000256" key="4">
    <source>
        <dbReference type="ARBA" id="ARBA00007171"/>
    </source>
</evidence>
<dbReference type="Proteomes" id="UP000681870">
    <property type="component" value="Unassembled WGS sequence"/>
</dbReference>
<organism evidence="17 18">
    <name type="scientific">Ornithinibacillus massiliensis</name>
    <dbReference type="NCBI Taxonomy" id="1944633"/>
    <lineage>
        <taxon>Bacteria</taxon>
        <taxon>Bacillati</taxon>
        <taxon>Bacillota</taxon>
        <taxon>Bacilli</taxon>
        <taxon>Bacillales</taxon>
        <taxon>Bacillaceae</taxon>
        <taxon>Ornithinibacillus</taxon>
    </lineage>
</organism>
<evidence type="ECO:0000256" key="12">
    <source>
        <dbReference type="ARBA" id="ARBA00023316"/>
    </source>
</evidence>
<gene>
    <name evidence="17" type="ORF">KGF86_18245</name>
</gene>